<organism evidence="1 2">
    <name type="scientific">Pedosphaera parvula (strain Ellin514)</name>
    <dbReference type="NCBI Taxonomy" id="320771"/>
    <lineage>
        <taxon>Bacteria</taxon>
        <taxon>Pseudomonadati</taxon>
        <taxon>Verrucomicrobiota</taxon>
        <taxon>Pedosphaerae</taxon>
        <taxon>Pedosphaerales</taxon>
        <taxon>Pedosphaeraceae</taxon>
        <taxon>Pedosphaera</taxon>
    </lineage>
</organism>
<dbReference type="STRING" id="320771.Cflav_PD3918"/>
<evidence type="ECO:0000313" key="2">
    <source>
        <dbReference type="Proteomes" id="UP000003688"/>
    </source>
</evidence>
<sequence length="61" mass="6939">MHLGRSSSLPHSDAFQLRFSADEKRGKHPMDFKERALIVLSQELFVHHCASTLTLQTCESI</sequence>
<dbReference type="AlphaFoldDB" id="B9XG39"/>
<dbReference type="Proteomes" id="UP000003688">
    <property type="component" value="Unassembled WGS sequence"/>
</dbReference>
<dbReference type="EMBL" id="ABOX02000011">
    <property type="protein sequence ID" value="EEF61201.1"/>
    <property type="molecule type" value="Genomic_DNA"/>
</dbReference>
<accession>B9XG39</accession>
<evidence type="ECO:0000313" key="1">
    <source>
        <dbReference type="EMBL" id="EEF61201.1"/>
    </source>
</evidence>
<keyword evidence="2" id="KW-1185">Reference proteome</keyword>
<reference evidence="1 2" key="1">
    <citation type="journal article" date="2011" name="J. Bacteriol.">
        <title>Genome sequence of 'Pedosphaera parvula' Ellin514, an aerobic Verrucomicrobial isolate from pasture soil.</title>
        <authorList>
            <person name="Kant R."/>
            <person name="van Passel M.W."/>
            <person name="Sangwan P."/>
            <person name="Palva A."/>
            <person name="Lucas S."/>
            <person name="Copeland A."/>
            <person name="Lapidus A."/>
            <person name="Glavina Del Rio T."/>
            <person name="Dalin E."/>
            <person name="Tice H."/>
            <person name="Bruce D."/>
            <person name="Goodwin L."/>
            <person name="Pitluck S."/>
            <person name="Chertkov O."/>
            <person name="Larimer F.W."/>
            <person name="Land M.L."/>
            <person name="Hauser L."/>
            <person name="Brettin T.S."/>
            <person name="Detter J.C."/>
            <person name="Han S."/>
            <person name="de Vos W.M."/>
            <person name="Janssen P.H."/>
            <person name="Smidt H."/>
        </authorList>
    </citation>
    <scope>NUCLEOTIDE SEQUENCE [LARGE SCALE GENOMIC DNA]</scope>
    <source>
        <strain evidence="1 2">Ellin514</strain>
    </source>
</reference>
<gene>
    <name evidence="1" type="ORF">Cflav_PD3918</name>
</gene>
<protein>
    <submittedName>
        <fullName evidence="1">Uncharacterized protein</fullName>
    </submittedName>
</protein>
<comment type="caution">
    <text evidence="1">The sequence shown here is derived from an EMBL/GenBank/DDBJ whole genome shotgun (WGS) entry which is preliminary data.</text>
</comment>
<proteinExistence type="predicted"/>
<name>B9XG39_PEDPL</name>